<sequence length="251" mass="27483">MSAVRRRRLAADFEKLTDYVRQHARVRLVQSAGDPPDHYQLEYRIRSLRMVHEELQPVDKHLVEIKLPLNYPRVPPQCRMLSPVFHPNIAPHAICVGDHWSAGESLQSIVARIGEILAYQSYNVKSPLNGEAARWVDENKGQLPLDRVSMLVEEEQRQDSTPQKSPQATAAATSPARTAAPAPTAPPTPAARPASVAAPAPAATSAPPAPANLPSSISCPGCGTSFRMSPQLLGKRVRCTKCQNQFQVPEQ</sequence>
<dbReference type="Gene3D" id="3.10.110.10">
    <property type="entry name" value="Ubiquitin Conjugating Enzyme"/>
    <property type="match status" value="1"/>
</dbReference>
<dbReference type="EMBL" id="JAMXLR010000033">
    <property type="protein sequence ID" value="MCO6044118.1"/>
    <property type="molecule type" value="Genomic_DNA"/>
</dbReference>
<dbReference type="InterPro" id="IPR011723">
    <property type="entry name" value="Znf/thioredoxin_put"/>
</dbReference>
<protein>
    <recommendedName>
        <fullName evidence="2">UBC core domain-containing protein</fullName>
    </recommendedName>
</protein>
<gene>
    <name evidence="3" type="ORF">NG895_09380</name>
</gene>
<dbReference type="Proteomes" id="UP001155241">
    <property type="component" value="Unassembled WGS sequence"/>
</dbReference>
<dbReference type="RefSeq" id="WP_252852224.1">
    <property type="nucleotide sequence ID" value="NZ_JAMXLR010000033.1"/>
</dbReference>
<dbReference type="Pfam" id="PF00179">
    <property type="entry name" value="UQ_con"/>
    <property type="match status" value="1"/>
</dbReference>
<accession>A0A9X2F9I3</accession>
<dbReference type="SUPFAM" id="SSF54495">
    <property type="entry name" value="UBC-like"/>
    <property type="match status" value="1"/>
</dbReference>
<organism evidence="3 4">
    <name type="scientific">Aeoliella straminimaris</name>
    <dbReference type="NCBI Taxonomy" id="2954799"/>
    <lineage>
        <taxon>Bacteria</taxon>
        <taxon>Pseudomonadati</taxon>
        <taxon>Planctomycetota</taxon>
        <taxon>Planctomycetia</taxon>
        <taxon>Pirellulales</taxon>
        <taxon>Lacipirellulaceae</taxon>
        <taxon>Aeoliella</taxon>
    </lineage>
</organism>
<dbReference type="NCBIfam" id="TIGR02098">
    <property type="entry name" value="MJ0042_CXXC"/>
    <property type="match status" value="1"/>
</dbReference>
<comment type="caution">
    <text evidence="3">The sequence shown here is derived from an EMBL/GenBank/DDBJ whole genome shotgun (WGS) entry which is preliminary data.</text>
</comment>
<feature type="region of interest" description="Disordered" evidence="1">
    <location>
        <begin position="153"/>
        <end position="214"/>
    </location>
</feature>
<evidence type="ECO:0000313" key="4">
    <source>
        <dbReference type="Proteomes" id="UP001155241"/>
    </source>
</evidence>
<dbReference type="InterPro" id="IPR016135">
    <property type="entry name" value="UBQ-conjugating_enzyme/RWD"/>
</dbReference>
<feature type="domain" description="UBC core" evidence="2">
    <location>
        <begin position="63"/>
        <end position="140"/>
    </location>
</feature>
<feature type="compositionally biased region" description="Low complexity" evidence="1">
    <location>
        <begin position="191"/>
        <end position="206"/>
    </location>
</feature>
<dbReference type="InterPro" id="IPR000608">
    <property type="entry name" value="UBC"/>
</dbReference>
<evidence type="ECO:0000313" key="3">
    <source>
        <dbReference type="EMBL" id="MCO6044118.1"/>
    </source>
</evidence>
<evidence type="ECO:0000259" key="2">
    <source>
        <dbReference type="Pfam" id="PF00179"/>
    </source>
</evidence>
<feature type="compositionally biased region" description="Low complexity" evidence="1">
    <location>
        <begin position="168"/>
        <end position="182"/>
    </location>
</feature>
<keyword evidence="4" id="KW-1185">Reference proteome</keyword>
<proteinExistence type="predicted"/>
<dbReference type="AlphaFoldDB" id="A0A9X2F9I3"/>
<reference evidence="3" key="1">
    <citation type="submission" date="2022-06" db="EMBL/GenBank/DDBJ databases">
        <title>Aeoliella straminimaris, a novel planctomycete from sediments.</title>
        <authorList>
            <person name="Vitorino I.R."/>
            <person name="Lage O.M."/>
        </authorList>
    </citation>
    <scope>NUCLEOTIDE SEQUENCE</scope>
    <source>
        <strain evidence="3">ICT_H6.2</strain>
    </source>
</reference>
<name>A0A9X2F9I3_9BACT</name>
<evidence type="ECO:0000256" key="1">
    <source>
        <dbReference type="SAM" id="MobiDB-lite"/>
    </source>
</evidence>